<evidence type="ECO:0000256" key="4">
    <source>
        <dbReference type="ARBA" id="ARBA00023136"/>
    </source>
</evidence>
<feature type="non-terminal residue" evidence="8">
    <location>
        <position position="1"/>
    </location>
</feature>
<feature type="transmembrane region" description="Helical" evidence="6">
    <location>
        <begin position="189"/>
        <end position="211"/>
    </location>
</feature>
<feature type="domain" description="Sugar phosphate transporter" evidence="7">
    <location>
        <begin position="124"/>
        <end position="411"/>
    </location>
</feature>
<evidence type="ECO:0000313" key="9">
    <source>
        <dbReference type="Proteomes" id="UP000243876"/>
    </source>
</evidence>
<dbReference type="PANTHER" id="PTHR11132">
    <property type="entry name" value="SOLUTE CARRIER FAMILY 35"/>
    <property type="match status" value="1"/>
</dbReference>
<feature type="transmembrane region" description="Helical" evidence="6">
    <location>
        <begin position="147"/>
        <end position="168"/>
    </location>
</feature>
<evidence type="ECO:0000256" key="5">
    <source>
        <dbReference type="SAM" id="MobiDB-lite"/>
    </source>
</evidence>
<feature type="compositionally biased region" description="Pro residues" evidence="5">
    <location>
        <begin position="60"/>
        <end position="81"/>
    </location>
</feature>
<feature type="transmembrane region" description="Helical" evidence="6">
    <location>
        <begin position="258"/>
        <end position="276"/>
    </location>
</feature>
<evidence type="ECO:0000256" key="6">
    <source>
        <dbReference type="SAM" id="Phobius"/>
    </source>
</evidence>
<comment type="subcellular location">
    <subcellularLocation>
        <location evidence="1">Membrane</location>
        <topology evidence="1">Multi-pass membrane protein</topology>
    </subcellularLocation>
</comment>
<feature type="compositionally biased region" description="Basic and acidic residues" evidence="5">
    <location>
        <begin position="439"/>
        <end position="451"/>
    </location>
</feature>
<gene>
    <name evidence="8" type="primary">SPOSA6832_03001</name>
</gene>
<feature type="compositionally biased region" description="Basic and acidic residues" evidence="5">
    <location>
        <begin position="459"/>
        <end position="470"/>
    </location>
</feature>
<dbReference type="Proteomes" id="UP000243876">
    <property type="component" value="Unassembled WGS sequence"/>
</dbReference>
<dbReference type="OrthoDB" id="10261634at2759"/>
<dbReference type="Pfam" id="PF03151">
    <property type="entry name" value="TPT"/>
    <property type="match status" value="1"/>
</dbReference>
<evidence type="ECO:0000259" key="7">
    <source>
        <dbReference type="Pfam" id="PF03151"/>
    </source>
</evidence>
<keyword evidence="3 6" id="KW-1133">Transmembrane helix</keyword>
<dbReference type="GO" id="GO:0016020">
    <property type="term" value="C:membrane"/>
    <property type="evidence" value="ECO:0007669"/>
    <property type="project" value="UniProtKB-SubCell"/>
</dbReference>
<evidence type="ECO:0000313" key="8">
    <source>
        <dbReference type="EMBL" id="CEQ41307.1"/>
    </source>
</evidence>
<feature type="compositionally biased region" description="Low complexity" evidence="5">
    <location>
        <begin position="44"/>
        <end position="59"/>
    </location>
</feature>
<protein>
    <submittedName>
        <fullName evidence="8">SPOSA6832_03001-mRNA-1:cds</fullName>
    </submittedName>
</protein>
<proteinExistence type="predicted"/>
<feature type="region of interest" description="Disordered" evidence="5">
    <location>
        <begin position="419"/>
        <end position="470"/>
    </location>
</feature>
<dbReference type="InterPro" id="IPR050186">
    <property type="entry name" value="TPT_transporter"/>
</dbReference>
<feature type="compositionally biased region" description="Low complexity" evidence="5">
    <location>
        <begin position="26"/>
        <end position="37"/>
    </location>
</feature>
<reference evidence="9" key="1">
    <citation type="submission" date="2015-02" db="EMBL/GenBank/DDBJ databases">
        <authorList>
            <person name="Gon?alves P."/>
        </authorList>
    </citation>
    <scope>NUCLEOTIDE SEQUENCE [LARGE SCALE GENOMIC DNA]</scope>
</reference>
<sequence length="470" mass="50514">MDSADITGMAAGSSPLSKRASAVYLSSSPDPSTHSSSFTRIRMSAALSNSSTPLASPAPSRTPSPRPPSPRPPPRVDPSPKPRISLAESPLSRRLSRPVIYFAIAAARPSTYIHLVRSLHPPLLAFFLASVSSTISNKALLKGFFGGIYFFLTAWQMACATLGTMLGARLGAYRPIKLSPKREGVLKMVALVFSLEILASNLALRFVIVPFHVSVRAASPLLSLALSVAFFHSHTTLRTASSLLLVLLGISLTAHREAWISLGSLLLVISTVLLSAKSLLVTHLLSARFHLHPLDVLARMSPLAMIHCTLFAVLNGEVTALWHFVRSDDFTRTHLFEIALNGVLSFAVVVLGLVAERRTKPPALAITCEAASRPHAAQATTILVSLLVFGLTLTVLNFLGVGLVLAGGVLYAHNEAKDDEERDPCVGGAGGMGEEEEELPTKMKREDEERSGGMTWRWSEQKRESHGGQG</sequence>
<organism evidence="8 9">
    <name type="scientific">Sporidiobolus salmonicolor</name>
    <name type="common">Yeast-like fungus</name>
    <name type="synonym">Sporobolomyces salmonicolor</name>
    <dbReference type="NCBI Taxonomy" id="5005"/>
    <lineage>
        <taxon>Eukaryota</taxon>
        <taxon>Fungi</taxon>
        <taxon>Dikarya</taxon>
        <taxon>Basidiomycota</taxon>
        <taxon>Pucciniomycotina</taxon>
        <taxon>Microbotryomycetes</taxon>
        <taxon>Sporidiobolales</taxon>
        <taxon>Sporidiobolaceae</taxon>
        <taxon>Sporobolomyces</taxon>
    </lineage>
</organism>
<dbReference type="EMBL" id="CENE01000013">
    <property type="protein sequence ID" value="CEQ41307.1"/>
    <property type="molecule type" value="Genomic_DNA"/>
</dbReference>
<feature type="transmembrane region" description="Helical" evidence="6">
    <location>
        <begin position="335"/>
        <end position="355"/>
    </location>
</feature>
<name>A0A0D6EMN9_SPOSA</name>
<feature type="transmembrane region" description="Helical" evidence="6">
    <location>
        <begin position="382"/>
        <end position="412"/>
    </location>
</feature>
<keyword evidence="4 6" id="KW-0472">Membrane</keyword>
<evidence type="ECO:0000256" key="2">
    <source>
        <dbReference type="ARBA" id="ARBA00022692"/>
    </source>
</evidence>
<dbReference type="AlphaFoldDB" id="A0A0D6EMN9"/>
<evidence type="ECO:0000256" key="1">
    <source>
        <dbReference type="ARBA" id="ARBA00004141"/>
    </source>
</evidence>
<feature type="transmembrane region" description="Helical" evidence="6">
    <location>
        <begin position="296"/>
        <end position="314"/>
    </location>
</feature>
<dbReference type="InterPro" id="IPR004853">
    <property type="entry name" value="Sugar_P_trans_dom"/>
</dbReference>
<feature type="region of interest" description="Disordered" evidence="5">
    <location>
        <begin position="1"/>
        <end position="83"/>
    </location>
</feature>
<keyword evidence="9" id="KW-1185">Reference proteome</keyword>
<keyword evidence="2 6" id="KW-0812">Transmembrane</keyword>
<feature type="transmembrane region" description="Helical" evidence="6">
    <location>
        <begin position="123"/>
        <end position="141"/>
    </location>
</feature>
<accession>A0A0D6EMN9</accession>
<evidence type="ECO:0000256" key="3">
    <source>
        <dbReference type="ARBA" id="ARBA00022989"/>
    </source>
</evidence>